<proteinExistence type="predicted"/>
<dbReference type="EMBL" id="CP003520">
    <property type="protein sequence ID" value="AFN82743.1"/>
    <property type="molecule type" value="Genomic_DNA"/>
</dbReference>
<dbReference type="AlphaFoldDB" id="I6ZHS0"/>
<gene>
    <name evidence="1" type="ordered locus">EROM_031210</name>
</gene>
<dbReference type="VEuPathDB" id="MicrosporidiaDB:EROM_031210"/>
<dbReference type="OrthoDB" id="2192736at2759"/>
<dbReference type="KEGG" id="ero:EROM_031210"/>
<dbReference type="HOGENOM" id="CLU_335237_0_0_1"/>
<evidence type="ECO:0000313" key="1">
    <source>
        <dbReference type="EMBL" id="AFN82743.1"/>
    </source>
</evidence>
<accession>I6ZHS0</accession>
<dbReference type="RefSeq" id="XP_009264240.1">
    <property type="nucleotide sequence ID" value="XM_009265965.1"/>
</dbReference>
<dbReference type="GeneID" id="20521035"/>
<protein>
    <submittedName>
        <fullName evidence="1">Uncharacterized protein</fullName>
    </submittedName>
</protein>
<evidence type="ECO:0000313" key="2">
    <source>
        <dbReference type="Proteomes" id="UP000010094"/>
    </source>
</evidence>
<sequence length="850" mass="97013">MNNSILGVLGIPLEIYFEGVFDVDVQADALKRIEEKTFFRLKEDMDVDGLVSGIIKDTNSTMDTLRNAIGKGLFGERFRFMDEVIVVVCPERISVDEMSKHCVPIDEIMGENVEEVFKRIISLEGEARIKRQRGRWSFKSLADIFKSNPEEDKRLADGLFLMQRYKEAYKVYSRYNDTGEFSQYCIEMSVYCLVLSKKPVPSNLINSLGMVGAKSIRLVRMMAITMGTKNTVALEILSLLDPESLFKAFAQESLAQALDKKYSRKRIEMWFYSALRFYDSGHLDRSVRCCEYFLNLADSTLLKASLSTLARGGLVYSSKYIRRVLKSMEEGSRMSTEDMISKEDEGIVAIRREWQGSACNFQGVLNVSESIFLECKRRGFVSISNAEDKTVKVYHTGESIPFDGPGKFYINYVTFNIDGIDQKVNMGIPLDIREDALFMHLEMKDVCEVFCGELYFLLCKVIRNHRSSIRVYFDNKEFTTDKDMFSFEIFFPSVGVYIRRVIIEASGCIAYKDVKFTVVPSFSIDIFNYKHCLPLLFLKVESYTVEGSKLRSLSVLNNNLEVASVEVISPSSSYKDYAVEYLIRNIVGTNDGLSELPKVMKEEPPSYKGLQKVLQAMDRSPPVISDLLFSDLMPRMKNEIVLPGRRTCSICVFLQGKKGLKELLKLKNETFNKMEISMVDKTLLSGSKLRTRPESSGTADNFSIGDFLGVPIRVEIEVSPKRICIFMLDGALKTLFSKQKDYGCISRSKNPFVYITHFSSVRVNEPTIIYLCISNYYEYHVLNVKISSETIAVCREDSTFNVEELSFSLFEIRCVFKERKKYGSDDIGLSIKIGSEEINYEWLVELPSVL</sequence>
<reference evidence="1 2" key="1">
    <citation type="journal article" date="2012" name="Proc. Natl. Acad. Sci. U.S.A.">
        <title>Gain and loss of multiple functionally related, horizontally transferred genes in the reduced genomes of two microsporidian parasites.</title>
        <authorList>
            <person name="Pombert J.-F."/>
            <person name="Selman M."/>
            <person name="Burki F."/>
            <person name="Bardell F.T."/>
            <person name="Farinelli L."/>
            <person name="Solter L.F."/>
            <person name="Whitman D.W."/>
            <person name="Weiss L.M."/>
            <person name="Corradi N."/>
            <person name="Keeling P.J."/>
        </authorList>
    </citation>
    <scope>NUCLEOTIDE SEQUENCE [LARGE SCALE GENOMIC DNA]</scope>
    <source>
        <strain evidence="1 2">SJ-2008</strain>
    </source>
</reference>
<name>I6ZHS0_ENCRO</name>
<organism evidence="1 2">
    <name type="scientific">Encephalitozoon romaleae (strain SJ-2008)</name>
    <name type="common">Microsporidian parasite</name>
    <dbReference type="NCBI Taxonomy" id="1178016"/>
    <lineage>
        <taxon>Eukaryota</taxon>
        <taxon>Fungi</taxon>
        <taxon>Fungi incertae sedis</taxon>
        <taxon>Microsporidia</taxon>
        <taxon>Unikaryonidae</taxon>
        <taxon>Encephalitozoon</taxon>
    </lineage>
</organism>
<dbReference type="Proteomes" id="UP000010094">
    <property type="component" value="Chromosome III"/>
</dbReference>
<keyword evidence="2" id="KW-1185">Reference proteome</keyword>